<evidence type="ECO:0000313" key="4">
    <source>
        <dbReference type="Proteomes" id="UP000293671"/>
    </source>
</evidence>
<accession>A0A4V2FUK9</accession>
<dbReference type="InterPro" id="IPR022742">
    <property type="entry name" value="Hydrolase_4"/>
</dbReference>
<dbReference type="Gene3D" id="3.40.50.1820">
    <property type="entry name" value="alpha/beta hydrolase"/>
    <property type="match status" value="1"/>
</dbReference>
<feature type="region of interest" description="Disordered" evidence="1">
    <location>
        <begin position="275"/>
        <end position="294"/>
    </location>
</feature>
<dbReference type="PANTHER" id="PTHR12277">
    <property type="entry name" value="ALPHA/BETA HYDROLASE DOMAIN-CONTAINING PROTEIN"/>
    <property type="match status" value="1"/>
</dbReference>
<evidence type="ECO:0000313" key="3">
    <source>
        <dbReference type="EMBL" id="RZU02356.1"/>
    </source>
</evidence>
<dbReference type="SUPFAM" id="SSF53474">
    <property type="entry name" value="alpha/beta-Hydrolases"/>
    <property type="match status" value="1"/>
</dbReference>
<sequence length="294" mass="32549">MLDGCAWFDAKQRNLIYRPSPGTVADWKPITAQDEAFWLDLPPSAAAVPGTEPQRLRGIWVPQPDPDAPAVLYLHGTFRNVFQNQPKIKAIFDAGFSVLAIDYRGYGDSSFQLPSEASVHADAERAWAEFQRRVPDPARRVIYGHSMGSGAATALAWRHREEGVKPPPYGALVLESAFTSMPDIARDHGTVAGWLAPLATQHFESLEKIGDIRAPKWFIAGSADDTVPAVHSQRLFDAARDPRALVLIDGGRHSRLDKDDPQRYAQAWAEVARTVGDSERRATRPPAPTIEQRR</sequence>
<dbReference type="EMBL" id="SHKP01000004">
    <property type="protein sequence ID" value="RZU02356.1"/>
    <property type="molecule type" value="Genomic_DNA"/>
</dbReference>
<dbReference type="PANTHER" id="PTHR12277:SF81">
    <property type="entry name" value="PROTEIN ABHD13"/>
    <property type="match status" value="1"/>
</dbReference>
<dbReference type="InterPro" id="IPR029058">
    <property type="entry name" value="AB_hydrolase_fold"/>
</dbReference>
<reference evidence="3 4" key="1">
    <citation type="submission" date="2019-02" db="EMBL/GenBank/DDBJ databases">
        <title>Genomic Encyclopedia of Type Strains, Phase IV (KMG-IV): sequencing the most valuable type-strain genomes for metagenomic binning, comparative biology and taxonomic classification.</title>
        <authorList>
            <person name="Goeker M."/>
        </authorList>
    </citation>
    <scope>NUCLEOTIDE SEQUENCE [LARGE SCALE GENOMIC DNA]</scope>
    <source>
        <strain evidence="3 4">DSM 19570</strain>
    </source>
</reference>
<comment type="caution">
    <text evidence="3">The sequence shown here is derived from an EMBL/GenBank/DDBJ whole genome shotgun (WGS) entry which is preliminary data.</text>
</comment>
<name>A0A4V2FUK9_9BURK</name>
<dbReference type="Proteomes" id="UP000293671">
    <property type="component" value="Unassembled WGS sequence"/>
</dbReference>
<feature type="domain" description="Serine aminopeptidase S33" evidence="2">
    <location>
        <begin position="70"/>
        <end position="188"/>
    </location>
</feature>
<dbReference type="RefSeq" id="WP_165393207.1">
    <property type="nucleotide sequence ID" value="NZ_SHKP01000004.1"/>
</dbReference>
<gene>
    <name evidence="3" type="ORF">EV670_0379</name>
</gene>
<proteinExistence type="predicted"/>
<evidence type="ECO:0000256" key="1">
    <source>
        <dbReference type="SAM" id="MobiDB-lite"/>
    </source>
</evidence>
<evidence type="ECO:0000259" key="2">
    <source>
        <dbReference type="Pfam" id="PF12146"/>
    </source>
</evidence>
<dbReference type="AlphaFoldDB" id="A0A4V2FUK9"/>
<protein>
    <recommendedName>
        <fullName evidence="2">Serine aminopeptidase S33 domain-containing protein</fullName>
    </recommendedName>
</protein>
<dbReference type="Pfam" id="PF12146">
    <property type="entry name" value="Hydrolase_4"/>
    <property type="match status" value="1"/>
</dbReference>
<organism evidence="3 4">
    <name type="scientific">Rivibacter subsaxonicus</name>
    <dbReference type="NCBI Taxonomy" id="457575"/>
    <lineage>
        <taxon>Bacteria</taxon>
        <taxon>Pseudomonadati</taxon>
        <taxon>Pseudomonadota</taxon>
        <taxon>Betaproteobacteria</taxon>
        <taxon>Burkholderiales</taxon>
        <taxon>Rivibacter</taxon>
    </lineage>
</organism>
<keyword evidence="4" id="KW-1185">Reference proteome</keyword>